<dbReference type="Gene3D" id="2.180.10.10">
    <property type="entry name" value="RHS repeat-associated core"/>
    <property type="match status" value="4"/>
</dbReference>
<reference evidence="6 7" key="1">
    <citation type="submission" date="2019-03" db="EMBL/GenBank/DDBJ databases">
        <title>Ramlibacter rhizophilus CCTCC AB2015357, whole genome shotgun sequence.</title>
        <authorList>
            <person name="Zhang X."/>
            <person name="Feng G."/>
            <person name="Zhu H."/>
        </authorList>
    </citation>
    <scope>NUCLEOTIDE SEQUENCE [LARGE SCALE GENOMIC DNA]</scope>
    <source>
        <strain evidence="6 7">CCTCC AB2015357</strain>
    </source>
</reference>
<dbReference type="PANTHER" id="PTHR32305">
    <property type="match status" value="1"/>
</dbReference>
<keyword evidence="1" id="KW-0677">Repeat</keyword>
<sequence>MRLLVALLALLLACLTATAQTADPRFGGPAPRPSCSVAGWPQCIAARWVQGAQAAVQAHCEQFAAAHVAGGGIVFCGQVGSTSTTCELANPAIPAGYEGGQWASTQVVMGGRDVEPFNFGQGPVWRTWGPSTYAGPTCACPANALITPDASCACPARMRWDANAAACVPGPPTPLRIQLTGRSRTRALPAGPVLPLAAVVTKGESPAAGIAVTISQDGHTVLSGSTDAAGQLPFTWVPPQLAAGQVRLTAACSNCENTDTKTLVADPVQTCDASYGNPIQPASGQKLQDERDWEDQAPHALTWGRHYRSQGNVPAGLGAGWSHRYAGRLRADGESLRIVELGEGTQVRFEAGQAGWLPDNRRDALFPVDTGWVYQRAADDSQFFFTAEGQLTRIRQRNGWTAQLAYDAAGQLISVTNAFGRRLSLGYSAGLLTQVHLPDGGRVDYGYDGAARLAWARWPNAAVRQYLYEDPRWPQALTGIVDEAGVRSATYAYDAQGRAVATQTEAGTYGVQFSGGVSGTGSVVMGRSIDPALYRLDAWLTDPQGTRRQLTWTGGDGQVRRAGTSEALPGEPAAQRQFDMAGLPVLERDFLGVDTTTQWDPRRRLPLAVTRAAGLPEAQTVQTQWHAQWRLPVLVTESGRSTAYEYDAGGHLIARTATDLATGEQRRETWTYNAQGLMATATDARGAHWRFAYDDAGMLVARIDPMGQRTDYTYDGAGRVLRMTEPGGLQTDYRYDPRGRLLTHTRGGETTAYAWHPTGALASLTLPSGQVLRYTYDSAARLVRIEDNRGAVVRYGYDAQGAAMQEEVLGAGGELAQRTRTVFDRLGLVAGIQDGTGAWTRRTYDAKGQLSAETDPLNQSTRWTLDSLGRPIRTTFADGFSALMHWDAQDALAQVTDPIGVATTYTRSAFGDITAETSPDSGTVRYGLDAGGEVIRIENARDQVTDIEREALGRLQQVRFADGTEQHWSYDPSGRVSRIDDSSGSTSFQRDALGRITQRTQTVNDNPRAPSRFSVGQGWEAGELARIRYPSGLRVFYQRQAGRIVGIDVQLPARGAPRQPWITDIRYTGLGQPSGWQWRSGARAQRSFDAAGRITATEFAQFTHDAAGRIAAIDQTLWARGPRRQHIAAVLRLRAGHDVRNRLTRFAREGAEVLYTYDPNGNRLSVVDQRSAEADLQGQGGTREQRLTIAPGSNRLVGITSSASDGITDAVTWTLDAQGALVDDGQRRYGYDVAGRLATVRWGAPGRQMQVHHLHNALGQRVFRSEPEPEQRQAAAPRGGGLIAWLRALLQAFVPVHLGTAYIYGDGEGPIPAWALLGEYDNGSAAGRGRTEYLWLPLEDGSAIPVGLFRDARLYAIHTDHLGTPRLVTDEEGQAVWQWPYSGFGDNAPTGVLRAVGRADGDTSNQPLSLRSTSAALELNLRFPGQYADGDTGLSQNYFRFYSAEQGRYLSSDPVGMAGGMNRFTYVEGNPTSRVDPLGLECWTVGFFPGVGGQITFGQNPNGSGFTSLQFGWGLGGGFTYNPLGKQPGYDECQGASWGMGAGIYAQASFRAGPVGASAGANLGRNFRATGSELYRGIPTSAGMKDRMSGLNASMSGGGQMTLFGGGTARGACTCGR</sequence>
<dbReference type="Pfam" id="PF03527">
    <property type="entry name" value="RHS"/>
    <property type="match status" value="1"/>
</dbReference>
<dbReference type="Pfam" id="PF25023">
    <property type="entry name" value="TEN_YD-shell"/>
    <property type="match status" value="2"/>
</dbReference>
<evidence type="ECO:0000259" key="3">
    <source>
        <dbReference type="Pfam" id="PF03527"/>
    </source>
</evidence>
<organism evidence="6 7">
    <name type="scientific">Ramlibacter rhizophilus</name>
    <dbReference type="NCBI Taxonomy" id="1781167"/>
    <lineage>
        <taxon>Bacteria</taxon>
        <taxon>Pseudomonadati</taxon>
        <taxon>Pseudomonadota</taxon>
        <taxon>Betaproteobacteria</taxon>
        <taxon>Burkholderiales</taxon>
        <taxon>Comamonadaceae</taxon>
        <taxon>Ramlibacter</taxon>
    </lineage>
</organism>
<evidence type="ECO:0000259" key="4">
    <source>
        <dbReference type="Pfam" id="PF20148"/>
    </source>
</evidence>
<comment type="caution">
    <text evidence="6">The sequence shown here is derived from an EMBL/GenBank/DDBJ whole genome shotgun (WGS) entry which is preliminary data.</text>
</comment>
<dbReference type="Pfam" id="PF05593">
    <property type="entry name" value="RHS_repeat"/>
    <property type="match status" value="4"/>
</dbReference>
<feature type="domain" description="RHS protein conserved region" evidence="3">
    <location>
        <begin position="1357"/>
        <end position="1386"/>
    </location>
</feature>
<dbReference type="NCBIfam" id="TIGR03696">
    <property type="entry name" value="Rhs_assc_core"/>
    <property type="match status" value="1"/>
</dbReference>
<dbReference type="EMBL" id="SMLL01000005">
    <property type="protein sequence ID" value="TFY98725.1"/>
    <property type="molecule type" value="Genomic_DNA"/>
</dbReference>
<keyword evidence="2" id="KW-0732">Signal</keyword>
<dbReference type="OrthoDB" id="8552614at2"/>
<accession>A0A4Z0BHD4</accession>
<dbReference type="PANTHER" id="PTHR32305:SF15">
    <property type="entry name" value="PROTEIN RHSA-RELATED"/>
    <property type="match status" value="1"/>
</dbReference>
<dbReference type="RefSeq" id="WP_135285876.1">
    <property type="nucleotide sequence ID" value="NZ_SMLL01000005.1"/>
</dbReference>
<protein>
    <recommendedName>
        <fullName evidence="8">RHS repeat protein</fullName>
    </recommendedName>
</protein>
<dbReference type="InterPro" id="IPR045351">
    <property type="entry name" value="DUF6531"/>
</dbReference>
<gene>
    <name evidence="6" type="ORF">EZ242_14505</name>
</gene>
<evidence type="ECO:0000256" key="1">
    <source>
        <dbReference type="ARBA" id="ARBA00022737"/>
    </source>
</evidence>
<evidence type="ECO:0000259" key="5">
    <source>
        <dbReference type="Pfam" id="PF25023"/>
    </source>
</evidence>
<dbReference type="Proteomes" id="UP000297564">
    <property type="component" value="Unassembled WGS sequence"/>
</dbReference>
<dbReference type="InterPro" id="IPR050708">
    <property type="entry name" value="T6SS_VgrG/RHS"/>
</dbReference>
<dbReference type="Pfam" id="PF20148">
    <property type="entry name" value="DUF6531"/>
    <property type="match status" value="1"/>
</dbReference>
<dbReference type="InterPro" id="IPR006530">
    <property type="entry name" value="YD"/>
</dbReference>
<feature type="domain" description="Teneurin-like YD-shell" evidence="5">
    <location>
        <begin position="428"/>
        <end position="508"/>
    </location>
</feature>
<dbReference type="InterPro" id="IPR022385">
    <property type="entry name" value="Rhs_assc_core"/>
</dbReference>
<proteinExistence type="predicted"/>
<evidence type="ECO:0000313" key="7">
    <source>
        <dbReference type="Proteomes" id="UP000297564"/>
    </source>
</evidence>
<dbReference type="InterPro" id="IPR031325">
    <property type="entry name" value="RHS_repeat"/>
</dbReference>
<feature type="signal peptide" evidence="2">
    <location>
        <begin position="1"/>
        <end position="19"/>
    </location>
</feature>
<feature type="domain" description="DUF6531" evidence="4">
    <location>
        <begin position="276"/>
        <end position="349"/>
    </location>
</feature>
<name>A0A4Z0BHD4_9BURK</name>
<dbReference type="InterPro" id="IPR056823">
    <property type="entry name" value="TEN-like_YD-shell"/>
</dbReference>
<evidence type="ECO:0008006" key="8">
    <source>
        <dbReference type="Google" id="ProtNLM"/>
    </source>
</evidence>
<feature type="domain" description="Teneurin-like YD-shell" evidence="5">
    <location>
        <begin position="645"/>
        <end position="800"/>
    </location>
</feature>
<evidence type="ECO:0000256" key="2">
    <source>
        <dbReference type="SAM" id="SignalP"/>
    </source>
</evidence>
<keyword evidence="7" id="KW-1185">Reference proteome</keyword>
<feature type="chain" id="PRO_5021306089" description="RHS repeat protein" evidence="2">
    <location>
        <begin position="20"/>
        <end position="1617"/>
    </location>
</feature>
<dbReference type="InterPro" id="IPR001826">
    <property type="entry name" value="RHS"/>
</dbReference>
<evidence type="ECO:0000313" key="6">
    <source>
        <dbReference type="EMBL" id="TFY98725.1"/>
    </source>
</evidence>
<dbReference type="NCBIfam" id="TIGR01643">
    <property type="entry name" value="YD_repeat_2x"/>
    <property type="match status" value="9"/>
</dbReference>